<dbReference type="Pfam" id="PF04062">
    <property type="entry name" value="P21-Arc"/>
    <property type="match status" value="1"/>
</dbReference>
<reference evidence="7 8" key="1">
    <citation type="journal article" date="2023" name="Elife">
        <title>Identification of key yeast species and microbe-microbe interactions impacting larval growth of Drosophila in the wild.</title>
        <authorList>
            <person name="Mure A."/>
            <person name="Sugiura Y."/>
            <person name="Maeda R."/>
            <person name="Honda K."/>
            <person name="Sakurai N."/>
            <person name="Takahashi Y."/>
            <person name="Watada M."/>
            <person name="Katoh T."/>
            <person name="Gotoh A."/>
            <person name="Gotoh Y."/>
            <person name="Taniguchi I."/>
            <person name="Nakamura K."/>
            <person name="Hayashi T."/>
            <person name="Katayama T."/>
            <person name="Uemura T."/>
            <person name="Hattori Y."/>
        </authorList>
    </citation>
    <scope>NUCLEOTIDE SEQUENCE [LARGE SCALE GENOMIC DNA]</scope>
    <source>
        <strain evidence="7 8">SC-9</strain>
    </source>
</reference>
<name>A0AAV5QPE1_9ASCO</name>
<dbReference type="AlphaFoldDB" id="A0AAV5QPE1"/>
<comment type="subcellular location">
    <subcellularLocation>
        <location evidence="1 6">Cytoplasm</location>
        <location evidence="1 6">Cytoskeleton</location>
    </subcellularLocation>
</comment>
<dbReference type="GO" id="GO:0003779">
    <property type="term" value="F:actin binding"/>
    <property type="evidence" value="ECO:0007669"/>
    <property type="project" value="UniProtKB-KW"/>
</dbReference>
<dbReference type="GO" id="GO:0030833">
    <property type="term" value="P:regulation of actin filament polymerization"/>
    <property type="evidence" value="ECO:0007669"/>
    <property type="project" value="InterPro"/>
</dbReference>
<gene>
    <name evidence="7" type="ORF">DASC09_039060</name>
</gene>
<dbReference type="InterPro" id="IPR036753">
    <property type="entry name" value="ARPC3_sf"/>
</dbReference>
<dbReference type="SUPFAM" id="SSF69060">
    <property type="entry name" value="Arp2/3 complex 21 kDa subunit ARPC3"/>
    <property type="match status" value="1"/>
</dbReference>
<evidence type="ECO:0000256" key="3">
    <source>
        <dbReference type="ARBA" id="ARBA00022490"/>
    </source>
</evidence>
<dbReference type="GO" id="GO:0005885">
    <property type="term" value="C:Arp2/3 protein complex"/>
    <property type="evidence" value="ECO:0007669"/>
    <property type="project" value="UniProtKB-UniRule"/>
</dbReference>
<keyword evidence="3 6" id="KW-0963">Cytoplasm</keyword>
<keyword evidence="8" id="KW-1185">Reference proteome</keyword>
<evidence type="ECO:0000256" key="2">
    <source>
        <dbReference type="ARBA" id="ARBA00010856"/>
    </source>
</evidence>
<proteinExistence type="inferred from homology"/>
<keyword evidence="5 6" id="KW-0206">Cytoskeleton</keyword>
<dbReference type="GO" id="GO:0034314">
    <property type="term" value="P:Arp2/3 complex-mediated actin nucleation"/>
    <property type="evidence" value="ECO:0007669"/>
    <property type="project" value="UniProtKB-UniRule"/>
</dbReference>
<evidence type="ECO:0000256" key="6">
    <source>
        <dbReference type="PIRNR" id="PIRNR016315"/>
    </source>
</evidence>
<comment type="similarity">
    <text evidence="2 6">Belongs to the ARPC3 family.</text>
</comment>
<organism evidence="7 8">
    <name type="scientific">Saccharomycopsis crataegensis</name>
    <dbReference type="NCBI Taxonomy" id="43959"/>
    <lineage>
        <taxon>Eukaryota</taxon>
        <taxon>Fungi</taxon>
        <taxon>Dikarya</taxon>
        <taxon>Ascomycota</taxon>
        <taxon>Saccharomycotina</taxon>
        <taxon>Saccharomycetes</taxon>
        <taxon>Saccharomycopsidaceae</taxon>
        <taxon>Saccharomycopsis</taxon>
    </lineage>
</organism>
<comment type="function">
    <text evidence="6">Functions as component of the Arp2/3 complex which is involved in regulation of actin polymerization and together with an activating nucleation-promoting factor (NPF) mediates the formation of branched actin networks.</text>
</comment>
<dbReference type="RefSeq" id="XP_064853577.1">
    <property type="nucleotide sequence ID" value="XM_064997505.1"/>
</dbReference>
<dbReference type="Gene3D" id="1.10.1760.10">
    <property type="entry name" value="Actin-related protein 2/3 complex subunit 3"/>
    <property type="match status" value="1"/>
</dbReference>
<protein>
    <recommendedName>
        <fullName evidence="6">Actin-related protein 2/3 complex subunit 3</fullName>
    </recommendedName>
</protein>
<comment type="subunit">
    <text evidence="6">Component of the Arp2/3 complex.</text>
</comment>
<dbReference type="EMBL" id="BTFZ01000011">
    <property type="protein sequence ID" value="GMM36581.1"/>
    <property type="molecule type" value="Genomic_DNA"/>
</dbReference>
<evidence type="ECO:0000313" key="8">
    <source>
        <dbReference type="Proteomes" id="UP001360560"/>
    </source>
</evidence>
<evidence type="ECO:0000256" key="1">
    <source>
        <dbReference type="ARBA" id="ARBA00004245"/>
    </source>
</evidence>
<evidence type="ECO:0000256" key="4">
    <source>
        <dbReference type="ARBA" id="ARBA00023203"/>
    </source>
</evidence>
<accession>A0AAV5QPE1</accession>
<comment type="caution">
    <text evidence="7">The sequence shown here is derived from an EMBL/GenBank/DDBJ whole genome shotgun (WGS) entry which is preliminary data.</text>
</comment>
<sequence>MPAYHSNFVGEDADARKIGNFPLLSFRTNYKGPSYPTTQEYDIIDEVLDLFRPNSFFKNFEVKGGADRSLIYGILYTSQALNEINKTTSQASAIKALNNLALEDFSLPGDPSFPLNNVFTSPKDRVEYNLLKSYLNQFRQELSARLIAKLYQNDIHNPDKFWLALSKRKFMNKSL</sequence>
<keyword evidence="4 6" id="KW-0009">Actin-binding</keyword>
<dbReference type="GeneID" id="90074556"/>
<dbReference type="InterPro" id="IPR007204">
    <property type="entry name" value="ARPC3"/>
</dbReference>
<evidence type="ECO:0000313" key="7">
    <source>
        <dbReference type="EMBL" id="GMM36581.1"/>
    </source>
</evidence>
<evidence type="ECO:0000256" key="5">
    <source>
        <dbReference type="ARBA" id="ARBA00023212"/>
    </source>
</evidence>
<dbReference type="Proteomes" id="UP001360560">
    <property type="component" value="Unassembled WGS sequence"/>
</dbReference>
<dbReference type="PIRSF" id="PIRSF016315">
    <property type="entry name" value="ARP2/3_P21-Arc"/>
    <property type="match status" value="1"/>
</dbReference>
<dbReference type="PANTHER" id="PTHR12391">
    <property type="entry name" value="ARP2/3 COMPLEX 21 KD SUBUNIT"/>
    <property type="match status" value="1"/>
</dbReference>